<evidence type="ECO:0000256" key="11">
    <source>
        <dbReference type="PIRSR" id="PIRSR604723-51"/>
    </source>
</evidence>
<comment type="subunit">
    <text evidence="4">Homodimer.</text>
</comment>
<comment type="similarity">
    <text evidence="3">Belongs to the class-II pyridoxal-phosphate-dependent aminotransferase family. BioF subfamily.</text>
</comment>
<gene>
    <name evidence="13" type="ORF">EV207_13442</name>
</gene>
<name>A0A4R2NM24_9BACL</name>
<keyword evidence="7" id="KW-0093">Biotin biosynthesis</keyword>
<dbReference type="Gene3D" id="3.90.1150.10">
    <property type="entry name" value="Aspartate Aminotransferase, domain 1"/>
    <property type="match status" value="1"/>
</dbReference>
<evidence type="ECO:0000256" key="7">
    <source>
        <dbReference type="ARBA" id="ARBA00022756"/>
    </source>
</evidence>
<dbReference type="OrthoDB" id="9807157at2"/>
<evidence type="ECO:0000256" key="3">
    <source>
        <dbReference type="ARBA" id="ARBA00010008"/>
    </source>
</evidence>
<feature type="domain" description="Aminotransferase class I/classII large" evidence="12">
    <location>
        <begin position="37"/>
        <end position="377"/>
    </location>
</feature>
<evidence type="ECO:0000256" key="9">
    <source>
        <dbReference type="ARBA" id="ARBA00047715"/>
    </source>
</evidence>
<dbReference type="Pfam" id="PF00155">
    <property type="entry name" value="Aminotran_1_2"/>
    <property type="match status" value="1"/>
</dbReference>
<dbReference type="PANTHER" id="PTHR13693">
    <property type="entry name" value="CLASS II AMINOTRANSFERASE/8-AMINO-7-OXONONANOATE SYNTHASE"/>
    <property type="match status" value="1"/>
</dbReference>
<evidence type="ECO:0000256" key="1">
    <source>
        <dbReference type="ARBA" id="ARBA00001933"/>
    </source>
</evidence>
<dbReference type="GO" id="GO:0009102">
    <property type="term" value="P:biotin biosynthetic process"/>
    <property type="evidence" value="ECO:0007669"/>
    <property type="project" value="UniProtKB-UniRule"/>
</dbReference>
<dbReference type="InterPro" id="IPR015424">
    <property type="entry name" value="PyrdxlP-dep_Trfase"/>
</dbReference>
<dbReference type="InterPro" id="IPR050087">
    <property type="entry name" value="AON_synthase_class-II"/>
</dbReference>
<proteinExistence type="inferred from homology"/>
<dbReference type="PANTHER" id="PTHR13693:SF3">
    <property type="entry name" value="LD36009P"/>
    <property type="match status" value="1"/>
</dbReference>
<dbReference type="InterPro" id="IPR015421">
    <property type="entry name" value="PyrdxlP-dep_Trfase_major"/>
</dbReference>
<evidence type="ECO:0000256" key="10">
    <source>
        <dbReference type="NCBIfam" id="TIGR00858"/>
    </source>
</evidence>
<keyword evidence="14" id="KW-1185">Reference proteome</keyword>
<dbReference type="AlphaFoldDB" id="A0A4R2NM24"/>
<evidence type="ECO:0000256" key="5">
    <source>
        <dbReference type="ARBA" id="ARBA00013187"/>
    </source>
</evidence>
<accession>A0A4R2NM24</accession>
<evidence type="ECO:0000256" key="2">
    <source>
        <dbReference type="ARBA" id="ARBA00004746"/>
    </source>
</evidence>
<dbReference type="Gene3D" id="3.40.640.10">
    <property type="entry name" value="Type I PLP-dependent aspartate aminotransferase-like (Major domain)"/>
    <property type="match status" value="1"/>
</dbReference>
<protein>
    <recommendedName>
        <fullName evidence="5 10">8-amino-7-oxononanoate synthase</fullName>
        <ecNumber evidence="5 10">2.3.1.47</ecNumber>
    </recommendedName>
</protein>
<dbReference type="GO" id="GO:0008710">
    <property type="term" value="F:8-amino-7-oxononanoate synthase activity"/>
    <property type="evidence" value="ECO:0007669"/>
    <property type="project" value="UniProtKB-UniRule"/>
</dbReference>
<keyword evidence="6" id="KW-0808">Transferase</keyword>
<evidence type="ECO:0000256" key="4">
    <source>
        <dbReference type="ARBA" id="ARBA00011738"/>
    </source>
</evidence>
<dbReference type="NCBIfam" id="TIGR00858">
    <property type="entry name" value="bioF"/>
    <property type="match status" value="1"/>
</dbReference>
<dbReference type="RefSeq" id="WP_132747491.1">
    <property type="nucleotide sequence ID" value="NZ_SLXK01000034.1"/>
</dbReference>
<evidence type="ECO:0000313" key="14">
    <source>
        <dbReference type="Proteomes" id="UP000295416"/>
    </source>
</evidence>
<dbReference type="Proteomes" id="UP000295416">
    <property type="component" value="Unassembled WGS sequence"/>
</dbReference>
<dbReference type="GO" id="GO:0030170">
    <property type="term" value="F:pyridoxal phosphate binding"/>
    <property type="evidence" value="ECO:0007669"/>
    <property type="project" value="InterPro"/>
</dbReference>
<evidence type="ECO:0000313" key="13">
    <source>
        <dbReference type="EMBL" id="TCP22699.1"/>
    </source>
</evidence>
<dbReference type="CDD" id="cd06454">
    <property type="entry name" value="KBL_like"/>
    <property type="match status" value="1"/>
</dbReference>
<keyword evidence="8 11" id="KW-0663">Pyridoxal phosphate</keyword>
<sequence length="388" mass="41842">MLDLSTELDRIEKKGLWRTLRRLDAANTAETTIESKQQLLLSSNNYLGLATDPRLKEAAIKAINEYGTGSGGARLTTGNLHLHEELEQTIASFKKTEAALLFSSGYLANVGTISSMAGKADLILSDAYNHASIIDGCRLSKAKTVVYGHVNMDDLQNKLIENKNHRRRFIVTDGVFSMDGNIAPLPEITLLAAKHGAKVIVDDAHATSVIGENGTGTAEYFGLESCVDITIGTLSKAAGCEGGFVAASRLVIDYLRNRARTFIFQTSLSPGVVAAATTGLHIINSEPERRQILAANADFFRTELRSLGFNLVNGETPILAVIIGEAEAACQFSSRLEEEGIFAPAIRPPTVPDGESRIRATLMATHTKEHLQQAISSFEKVGKDMGVI</sequence>
<comment type="catalytic activity">
    <reaction evidence="9">
        <text>6-carboxyhexanoyl-[ACP] + L-alanine + H(+) = (8S)-8-amino-7-oxononanoate + holo-[ACP] + CO2</text>
        <dbReference type="Rhea" id="RHEA:42288"/>
        <dbReference type="Rhea" id="RHEA-COMP:9685"/>
        <dbReference type="Rhea" id="RHEA-COMP:9955"/>
        <dbReference type="ChEBI" id="CHEBI:15378"/>
        <dbReference type="ChEBI" id="CHEBI:16526"/>
        <dbReference type="ChEBI" id="CHEBI:57972"/>
        <dbReference type="ChEBI" id="CHEBI:64479"/>
        <dbReference type="ChEBI" id="CHEBI:78846"/>
        <dbReference type="ChEBI" id="CHEBI:149468"/>
        <dbReference type="EC" id="2.3.1.47"/>
    </reaction>
</comment>
<dbReference type="EC" id="2.3.1.47" evidence="5 10"/>
<evidence type="ECO:0000256" key="6">
    <source>
        <dbReference type="ARBA" id="ARBA00022679"/>
    </source>
</evidence>
<dbReference type="InterPro" id="IPR015422">
    <property type="entry name" value="PyrdxlP-dep_Trfase_small"/>
</dbReference>
<dbReference type="InterPro" id="IPR004723">
    <property type="entry name" value="AONS_Archaea/Proteobacteria"/>
</dbReference>
<evidence type="ECO:0000256" key="8">
    <source>
        <dbReference type="ARBA" id="ARBA00022898"/>
    </source>
</evidence>
<dbReference type="SUPFAM" id="SSF53383">
    <property type="entry name" value="PLP-dependent transferases"/>
    <property type="match status" value="1"/>
</dbReference>
<organism evidence="13 14">
    <name type="scientific">Scopulibacillus darangshiensis</name>
    <dbReference type="NCBI Taxonomy" id="442528"/>
    <lineage>
        <taxon>Bacteria</taxon>
        <taxon>Bacillati</taxon>
        <taxon>Bacillota</taxon>
        <taxon>Bacilli</taxon>
        <taxon>Bacillales</taxon>
        <taxon>Sporolactobacillaceae</taxon>
        <taxon>Scopulibacillus</taxon>
    </lineage>
</organism>
<feature type="modified residue" description="N6-(pyridoxal phosphate)lysine" evidence="11">
    <location>
        <position position="236"/>
    </location>
</feature>
<evidence type="ECO:0000259" key="12">
    <source>
        <dbReference type="Pfam" id="PF00155"/>
    </source>
</evidence>
<comment type="pathway">
    <text evidence="2">Cofactor biosynthesis; biotin biosynthesis.</text>
</comment>
<comment type="cofactor">
    <cofactor evidence="1 11">
        <name>pyridoxal 5'-phosphate</name>
        <dbReference type="ChEBI" id="CHEBI:597326"/>
    </cofactor>
</comment>
<comment type="caution">
    <text evidence="13">The sequence shown here is derived from an EMBL/GenBank/DDBJ whole genome shotgun (WGS) entry which is preliminary data.</text>
</comment>
<dbReference type="FunFam" id="3.40.640.10:FF:000006">
    <property type="entry name" value="5-aminolevulinate synthase, mitochondrial"/>
    <property type="match status" value="1"/>
</dbReference>
<dbReference type="EMBL" id="SLXK01000034">
    <property type="protein sequence ID" value="TCP22699.1"/>
    <property type="molecule type" value="Genomic_DNA"/>
</dbReference>
<dbReference type="UniPathway" id="UPA00078"/>
<reference evidence="13 14" key="1">
    <citation type="submission" date="2019-03" db="EMBL/GenBank/DDBJ databases">
        <title>Genomic Encyclopedia of Type Strains, Phase IV (KMG-IV): sequencing the most valuable type-strain genomes for metagenomic binning, comparative biology and taxonomic classification.</title>
        <authorList>
            <person name="Goeker M."/>
        </authorList>
    </citation>
    <scope>NUCLEOTIDE SEQUENCE [LARGE SCALE GENOMIC DNA]</scope>
    <source>
        <strain evidence="13 14">DSM 19377</strain>
    </source>
</reference>
<dbReference type="InterPro" id="IPR004839">
    <property type="entry name" value="Aminotransferase_I/II_large"/>
</dbReference>